<dbReference type="InterPro" id="IPR019734">
    <property type="entry name" value="TPR_rpt"/>
</dbReference>
<feature type="repeat" description="TPR" evidence="3">
    <location>
        <begin position="79"/>
        <end position="112"/>
    </location>
</feature>
<dbReference type="Gene3D" id="1.25.40.10">
    <property type="entry name" value="Tetratricopeptide repeat domain"/>
    <property type="match status" value="1"/>
</dbReference>
<dbReference type="Pfam" id="PF07719">
    <property type="entry name" value="TPR_2"/>
    <property type="match status" value="1"/>
</dbReference>
<reference evidence="5" key="1">
    <citation type="submission" date="2021-01" db="EMBL/GenBank/DDBJ databases">
        <title>Caligus Genome Assembly.</title>
        <authorList>
            <person name="Gallardo-Escarate C."/>
        </authorList>
    </citation>
    <scope>NUCLEOTIDE SEQUENCE [LARGE SCALE GENOMIC DNA]</scope>
</reference>
<evidence type="ECO:0000313" key="4">
    <source>
        <dbReference type="EMBL" id="QQP50403.1"/>
    </source>
</evidence>
<dbReference type="PANTHER" id="PTHR46014">
    <property type="entry name" value="TETRATRICOPEPTIDE REPEAT PROTEIN 1"/>
    <property type="match status" value="1"/>
</dbReference>
<name>A0A7T8HHZ7_CALRO</name>
<accession>A0A7T8HHZ7</accession>
<feature type="non-terminal residue" evidence="4">
    <location>
        <position position="1"/>
    </location>
</feature>
<keyword evidence="1" id="KW-0677">Repeat</keyword>
<organism evidence="4 5">
    <name type="scientific">Caligus rogercresseyi</name>
    <name type="common">Sea louse</name>
    <dbReference type="NCBI Taxonomy" id="217165"/>
    <lineage>
        <taxon>Eukaryota</taxon>
        <taxon>Metazoa</taxon>
        <taxon>Ecdysozoa</taxon>
        <taxon>Arthropoda</taxon>
        <taxon>Crustacea</taxon>
        <taxon>Multicrustacea</taxon>
        <taxon>Hexanauplia</taxon>
        <taxon>Copepoda</taxon>
        <taxon>Siphonostomatoida</taxon>
        <taxon>Caligidae</taxon>
        <taxon>Caligus</taxon>
    </lineage>
</organism>
<protein>
    <submittedName>
        <fullName evidence="4">Uncharacterized protein</fullName>
    </submittedName>
</protein>
<dbReference type="PANTHER" id="PTHR46014:SF1">
    <property type="entry name" value="TETRATRICOPEPTIDE REPEAT PROTEIN 1"/>
    <property type="match status" value="1"/>
</dbReference>
<dbReference type="SMART" id="SM00028">
    <property type="entry name" value="TPR"/>
    <property type="match status" value="3"/>
</dbReference>
<dbReference type="SUPFAM" id="SSF48452">
    <property type="entry name" value="TPR-like"/>
    <property type="match status" value="1"/>
</dbReference>
<keyword evidence="5" id="KW-1185">Reference proteome</keyword>
<dbReference type="EMBL" id="CP045896">
    <property type="protein sequence ID" value="QQP50403.1"/>
    <property type="molecule type" value="Genomic_DNA"/>
</dbReference>
<dbReference type="Proteomes" id="UP000595437">
    <property type="component" value="Chromosome 7"/>
</dbReference>
<dbReference type="PROSITE" id="PS50005">
    <property type="entry name" value="TPR"/>
    <property type="match status" value="1"/>
</dbReference>
<evidence type="ECO:0000313" key="5">
    <source>
        <dbReference type="Proteomes" id="UP000595437"/>
    </source>
</evidence>
<evidence type="ECO:0000256" key="1">
    <source>
        <dbReference type="ARBA" id="ARBA00022737"/>
    </source>
</evidence>
<dbReference type="InterPro" id="IPR013105">
    <property type="entry name" value="TPR_2"/>
</dbReference>
<sequence>ALRVEAVELKKKGNEAYLSEDHEEAVRLYQEALDICPLEFSEERSFIFSNMGASRLKQGLQEEARGACTSAIDLNPTYVKALARRALIHEELDKPHEALEDVQRVLKLDPRHKECLAASL</sequence>
<evidence type="ECO:0000256" key="2">
    <source>
        <dbReference type="ARBA" id="ARBA00022803"/>
    </source>
</evidence>
<evidence type="ECO:0000256" key="3">
    <source>
        <dbReference type="PROSITE-ProRule" id="PRU00339"/>
    </source>
</evidence>
<dbReference type="OrthoDB" id="66418at2759"/>
<dbReference type="AlphaFoldDB" id="A0A7T8HHZ7"/>
<keyword evidence="2 3" id="KW-0802">TPR repeat</keyword>
<gene>
    <name evidence="4" type="ORF">FKW44_011402</name>
</gene>
<proteinExistence type="predicted"/>
<feature type="non-terminal residue" evidence="4">
    <location>
        <position position="120"/>
    </location>
</feature>
<dbReference type="InterPro" id="IPR052769">
    <property type="entry name" value="TPR_domain_protein"/>
</dbReference>
<dbReference type="InterPro" id="IPR011990">
    <property type="entry name" value="TPR-like_helical_dom_sf"/>
</dbReference>